<proteinExistence type="predicted"/>
<reference evidence="1" key="1">
    <citation type="submission" date="2021-06" db="EMBL/GenBank/DDBJ databases">
        <authorList>
            <person name="Kallberg Y."/>
            <person name="Tangrot J."/>
            <person name="Rosling A."/>
        </authorList>
    </citation>
    <scope>NUCLEOTIDE SEQUENCE</scope>
    <source>
        <strain evidence="1">MA461A</strain>
    </source>
</reference>
<gene>
    <name evidence="1" type="ORF">RPERSI_LOCUS12497</name>
</gene>
<evidence type="ECO:0000313" key="2">
    <source>
        <dbReference type="Proteomes" id="UP000789920"/>
    </source>
</evidence>
<feature type="non-terminal residue" evidence="1">
    <location>
        <position position="1"/>
    </location>
</feature>
<feature type="non-terminal residue" evidence="1">
    <location>
        <position position="102"/>
    </location>
</feature>
<dbReference type="EMBL" id="CAJVQC010026817">
    <property type="protein sequence ID" value="CAG8734380.1"/>
    <property type="molecule type" value="Genomic_DNA"/>
</dbReference>
<comment type="caution">
    <text evidence="1">The sequence shown here is derived from an EMBL/GenBank/DDBJ whole genome shotgun (WGS) entry which is preliminary data.</text>
</comment>
<evidence type="ECO:0000313" key="1">
    <source>
        <dbReference type="EMBL" id="CAG8734380.1"/>
    </source>
</evidence>
<keyword evidence="2" id="KW-1185">Reference proteome</keyword>
<protein>
    <submittedName>
        <fullName evidence="1">3358_t:CDS:1</fullName>
    </submittedName>
</protein>
<sequence>TDFSKPINSSLVDFEITDSMSMELEASETELFSEIDPTNEQGLQISDAYMSMELATSETELSSEINPTDEQDLQILVGDSYNSLTVNDDSEVRQRTFECTYS</sequence>
<name>A0ACA9Q4S4_9GLOM</name>
<dbReference type="Proteomes" id="UP000789920">
    <property type="component" value="Unassembled WGS sequence"/>
</dbReference>
<accession>A0ACA9Q4S4</accession>
<organism evidence="1 2">
    <name type="scientific">Racocetra persica</name>
    <dbReference type="NCBI Taxonomy" id="160502"/>
    <lineage>
        <taxon>Eukaryota</taxon>
        <taxon>Fungi</taxon>
        <taxon>Fungi incertae sedis</taxon>
        <taxon>Mucoromycota</taxon>
        <taxon>Glomeromycotina</taxon>
        <taxon>Glomeromycetes</taxon>
        <taxon>Diversisporales</taxon>
        <taxon>Gigasporaceae</taxon>
        <taxon>Racocetra</taxon>
    </lineage>
</organism>